<comment type="subcellular location">
    <subcellularLocation>
        <location evidence="1">Cell inner membrane</location>
        <topology evidence="1">Multi-pass membrane protein</topology>
    </subcellularLocation>
</comment>
<keyword evidence="11" id="KW-1185">Reference proteome</keyword>
<keyword evidence="3" id="KW-0813">Transport</keyword>
<feature type="transmembrane region" description="Helical" evidence="9">
    <location>
        <begin position="293"/>
        <end position="312"/>
    </location>
</feature>
<evidence type="ECO:0000256" key="7">
    <source>
        <dbReference type="ARBA" id="ARBA00022989"/>
    </source>
</evidence>
<evidence type="ECO:0000256" key="1">
    <source>
        <dbReference type="ARBA" id="ARBA00004429"/>
    </source>
</evidence>
<dbReference type="NCBIfam" id="TIGR04407">
    <property type="entry name" value="LptF_YjgP"/>
    <property type="match status" value="1"/>
</dbReference>
<dbReference type="Proteomes" id="UP000301751">
    <property type="component" value="Unassembled WGS sequence"/>
</dbReference>
<gene>
    <name evidence="10" type="ORF">AQPW35_06810</name>
</gene>
<protein>
    <recommendedName>
        <fullName evidence="2">Lipopolysaccharide export system permease protein LptF</fullName>
    </recommendedName>
</protein>
<dbReference type="InterPro" id="IPR005495">
    <property type="entry name" value="LptG/LptF_permease"/>
</dbReference>
<keyword evidence="7 9" id="KW-1133">Transmembrane helix</keyword>
<feature type="transmembrane region" description="Helical" evidence="9">
    <location>
        <begin position="105"/>
        <end position="124"/>
    </location>
</feature>
<name>A0A480ALJ4_9BURK</name>
<dbReference type="InterPro" id="IPR030922">
    <property type="entry name" value="LptF"/>
</dbReference>
<dbReference type="GO" id="GO:0043190">
    <property type="term" value="C:ATP-binding cassette (ABC) transporter complex"/>
    <property type="evidence" value="ECO:0007669"/>
    <property type="project" value="InterPro"/>
</dbReference>
<evidence type="ECO:0000256" key="5">
    <source>
        <dbReference type="ARBA" id="ARBA00022519"/>
    </source>
</evidence>
<evidence type="ECO:0000256" key="3">
    <source>
        <dbReference type="ARBA" id="ARBA00022448"/>
    </source>
</evidence>
<feature type="transmembrane region" description="Helical" evidence="9">
    <location>
        <begin position="12"/>
        <end position="32"/>
    </location>
</feature>
<keyword evidence="4" id="KW-1003">Cell membrane</keyword>
<feature type="transmembrane region" description="Helical" evidence="9">
    <location>
        <begin position="324"/>
        <end position="347"/>
    </location>
</feature>
<evidence type="ECO:0000256" key="6">
    <source>
        <dbReference type="ARBA" id="ARBA00022692"/>
    </source>
</evidence>
<evidence type="ECO:0000256" key="2">
    <source>
        <dbReference type="ARBA" id="ARBA00014213"/>
    </source>
</evidence>
<dbReference type="PANTHER" id="PTHR33529">
    <property type="entry name" value="SLR0882 PROTEIN-RELATED"/>
    <property type="match status" value="1"/>
</dbReference>
<dbReference type="GO" id="GO:0055085">
    <property type="term" value="P:transmembrane transport"/>
    <property type="evidence" value="ECO:0007669"/>
    <property type="project" value="InterPro"/>
</dbReference>
<dbReference type="Pfam" id="PF03739">
    <property type="entry name" value="LptF_LptG"/>
    <property type="match status" value="1"/>
</dbReference>
<evidence type="ECO:0000313" key="10">
    <source>
        <dbReference type="EMBL" id="GCL61600.1"/>
    </source>
</evidence>
<evidence type="ECO:0000256" key="8">
    <source>
        <dbReference type="ARBA" id="ARBA00023136"/>
    </source>
</evidence>
<feature type="transmembrane region" description="Helical" evidence="9">
    <location>
        <begin position="265"/>
        <end position="287"/>
    </location>
</feature>
<comment type="caution">
    <text evidence="10">The sequence shown here is derived from an EMBL/GenBank/DDBJ whole genome shotgun (WGS) entry which is preliminary data.</text>
</comment>
<accession>A0A480ALJ4</accession>
<sequence length="363" mass="39430">MLFDATLRRELARSFGATLVVILTIVITMMLIRTLGLAAGGSVAPEDVVLLLGYTALGHLPTMLALSLFVAVVVSLGRMYRDSEMAIWFASGLGLGRFVRPVLGMAWPVLVVVGALLLFVWPWGNQSSAELRSRYEQRSDLSRVAPGVFQSSRDGSRVFFVDRASREGVEGHNVFVLTRQPPLESVVSARSGQLLTEGADRVLQLDAGQRTETDSQTGVHTLSSFEQYRVVVGESAARQAEAAAPKALPTLALIREPTLRHQAELAWRFGLLLAAANLLLLGVGLAATPPRRATNWNLLLALLSFIVYFNLINLSQAWIASGKFGMGTALLVLHGGMFVLGLALIWWRDHAAVLRLLPRRAAA</sequence>
<proteinExistence type="predicted"/>
<keyword evidence="8 9" id="KW-0472">Membrane</keyword>
<dbReference type="GO" id="GO:0015920">
    <property type="term" value="P:lipopolysaccharide transport"/>
    <property type="evidence" value="ECO:0007669"/>
    <property type="project" value="TreeGrafter"/>
</dbReference>
<evidence type="ECO:0000313" key="11">
    <source>
        <dbReference type="Proteomes" id="UP000301751"/>
    </source>
</evidence>
<dbReference type="RefSeq" id="WP_137731330.1">
    <property type="nucleotide sequence ID" value="NZ_BJCL01000001.1"/>
</dbReference>
<feature type="transmembrane region" description="Helical" evidence="9">
    <location>
        <begin position="52"/>
        <end position="76"/>
    </location>
</feature>
<dbReference type="AlphaFoldDB" id="A0A480ALJ4"/>
<keyword evidence="5" id="KW-0997">Cell inner membrane</keyword>
<dbReference type="OrthoDB" id="9778062at2"/>
<dbReference type="EMBL" id="BJCL01000001">
    <property type="protein sequence ID" value="GCL61600.1"/>
    <property type="molecule type" value="Genomic_DNA"/>
</dbReference>
<reference evidence="11" key="1">
    <citation type="submission" date="2019-03" db="EMBL/GenBank/DDBJ databases">
        <title>Aquabacterium pictum sp.nov., the first bacteriochlorophyll a-containing freshwater bacterium in the genus Aquabacterium of the class Betaproteobacteria.</title>
        <authorList>
            <person name="Hirose S."/>
            <person name="Tank M."/>
            <person name="Hara E."/>
            <person name="Tamaki H."/>
            <person name="Takaichi S."/>
            <person name="Haruta S."/>
            <person name="Hanada S."/>
        </authorList>
    </citation>
    <scope>NUCLEOTIDE SEQUENCE [LARGE SCALE GENOMIC DNA]</scope>
    <source>
        <strain evidence="11">W35</strain>
    </source>
</reference>
<organism evidence="10 11">
    <name type="scientific">Pseudaquabacterium pictum</name>
    <dbReference type="NCBI Taxonomy" id="2315236"/>
    <lineage>
        <taxon>Bacteria</taxon>
        <taxon>Pseudomonadati</taxon>
        <taxon>Pseudomonadota</taxon>
        <taxon>Betaproteobacteria</taxon>
        <taxon>Burkholderiales</taxon>
        <taxon>Sphaerotilaceae</taxon>
        <taxon>Pseudaquabacterium</taxon>
    </lineage>
</organism>
<keyword evidence="6 9" id="KW-0812">Transmembrane</keyword>
<dbReference type="PANTHER" id="PTHR33529:SF7">
    <property type="entry name" value="LIPOPOLYSACCHARIDE EXPORT SYSTEM PERMEASE PROTEIN LPTF"/>
    <property type="match status" value="1"/>
</dbReference>
<evidence type="ECO:0000256" key="9">
    <source>
        <dbReference type="SAM" id="Phobius"/>
    </source>
</evidence>
<evidence type="ECO:0000256" key="4">
    <source>
        <dbReference type="ARBA" id="ARBA00022475"/>
    </source>
</evidence>